<dbReference type="InterPro" id="IPR017853">
    <property type="entry name" value="GH"/>
</dbReference>
<keyword evidence="7" id="KW-1185">Reference proteome</keyword>
<evidence type="ECO:0000256" key="4">
    <source>
        <dbReference type="RuleBase" id="RU361153"/>
    </source>
</evidence>
<proteinExistence type="inferred from homology"/>
<name>A0A845AI52_9SPHN</name>
<dbReference type="Gene3D" id="3.20.20.80">
    <property type="entry name" value="Glycosidases"/>
    <property type="match status" value="1"/>
</dbReference>
<accession>A0A845AI52</accession>
<comment type="similarity">
    <text evidence="4">Belongs to the glycosyl hydrolase 5 (cellulase A) family.</text>
</comment>
<dbReference type="GO" id="GO:0008422">
    <property type="term" value="F:beta-glucosidase activity"/>
    <property type="evidence" value="ECO:0007669"/>
    <property type="project" value="TreeGrafter"/>
</dbReference>
<dbReference type="GO" id="GO:0005576">
    <property type="term" value="C:extracellular region"/>
    <property type="evidence" value="ECO:0007669"/>
    <property type="project" value="TreeGrafter"/>
</dbReference>
<sequence length="327" mass="36743">MALVGAALLSTSPAWAEARKLPIGACINIGNTLEIGKARNPYHPVTAADFKRIKAAGFQTVRIPVRWDDRSLSKPPYTVDPKWMDHVQSVVDEALTAGLNVILNSHHFQPIYETPLKVEPWHTAVWRQIAHRFKDYPDARLWFELENEPHKNFNDSNLRAVLDPALAVVRKSNPDRPVIYGGQNWSGIDSLTTLTLPDDPNVYPTFHYYEPFDFTHQGAQWVAPDVPPVGREYGTAADKKRLAADVAKIAAFEKRTGLIPFMGESGAYEKYIPTAQRVAYTRAVHDAFAPIGVDICQWAYANTFPLYDEKAGHWVPGMLEALDLQKR</sequence>
<protein>
    <submittedName>
        <fullName evidence="6">Cellulase family glycosylhydrolase</fullName>
    </submittedName>
</protein>
<dbReference type="InterPro" id="IPR001547">
    <property type="entry name" value="Glyco_hydro_5"/>
</dbReference>
<keyword evidence="2 4" id="KW-0378">Hydrolase</keyword>
<dbReference type="PANTHER" id="PTHR31297">
    <property type="entry name" value="GLUCAN ENDO-1,6-BETA-GLUCOSIDASE B"/>
    <property type="match status" value="1"/>
</dbReference>
<keyword evidence="3 4" id="KW-0326">Glycosidase</keyword>
<feature type="domain" description="Glycoside hydrolase family 5" evidence="5">
    <location>
        <begin position="41"/>
        <end position="298"/>
    </location>
</feature>
<gene>
    <name evidence="6" type="ORF">GRI58_05250</name>
</gene>
<dbReference type="OrthoDB" id="9800955at2"/>
<evidence type="ECO:0000256" key="1">
    <source>
        <dbReference type="ARBA" id="ARBA00022729"/>
    </source>
</evidence>
<evidence type="ECO:0000259" key="5">
    <source>
        <dbReference type="Pfam" id="PF00150"/>
    </source>
</evidence>
<evidence type="ECO:0000256" key="2">
    <source>
        <dbReference type="ARBA" id="ARBA00022801"/>
    </source>
</evidence>
<dbReference type="SUPFAM" id="SSF51445">
    <property type="entry name" value="(Trans)glycosidases"/>
    <property type="match status" value="1"/>
</dbReference>
<dbReference type="Proteomes" id="UP000439780">
    <property type="component" value="Unassembled WGS sequence"/>
</dbReference>
<organism evidence="6 7">
    <name type="scientific">Qipengyuania algicida</name>
    <dbReference type="NCBI Taxonomy" id="1836209"/>
    <lineage>
        <taxon>Bacteria</taxon>
        <taxon>Pseudomonadati</taxon>
        <taxon>Pseudomonadota</taxon>
        <taxon>Alphaproteobacteria</taxon>
        <taxon>Sphingomonadales</taxon>
        <taxon>Erythrobacteraceae</taxon>
        <taxon>Qipengyuania</taxon>
    </lineage>
</organism>
<evidence type="ECO:0000256" key="3">
    <source>
        <dbReference type="ARBA" id="ARBA00023295"/>
    </source>
</evidence>
<dbReference type="EMBL" id="WTYA01000003">
    <property type="protein sequence ID" value="MXP28226.1"/>
    <property type="molecule type" value="Genomic_DNA"/>
</dbReference>
<evidence type="ECO:0000313" key="6">
    <source>
        <dbReference type="EMBL" id="MXP28226.1"/>
    </source>
</evidence>
<dbReference type="Pfam" id="PF00150">
    <property type="entry name" value="Cellulase"/>
    <property type="match status" value="1"/>
</dbReference>
<dbReference type="GO" id="GO:0009986">
    <property type="term" value="C:cell surface"/>
    <property type="evidence" value="ECO:0007669"/>
    <property type="project" value="TreeGrafter"/>
</dbReference>
<dbReference type="AlphaFoldDB" id="A0A845AI52"/>
<keyword evidence="1" id="KW-0732">Signal</keyword>
<reference evidence="6 7" key="1">
    <citation type="submission" date="2019-12" db="EMBL/GenBank/DDBJ databases">
        <title>Genomic-based taxomic classification of the family Erythrobacteraceae.</title>
        <authorList>
            <person name="Xu L."/>
        </authorList>
    </citation>
    <scope>NUCLEOTIDE SEQUENCE [LARGE SCALE GENOMIC DNA]</scope>
    <source>
        <strain evidence="6 7">KEMB 9005-328</strain>
    </source>
</reference>
<dbReference type="InterPro" id="IPR050386">
    <property type="entry name" value="Glycosyl_hydrolase_5"/>
</dbReference>
<dbReference type="GO" id="GO:0009251">
    <property type="term" value="P:glucan catabolic process"/>
    <property type="evidence" value="ECO:0007669"/>
    <property type="project" value="TreeGrafter"/>
</dbReference>
<dbReference type="PANTHER" id="PTHR31297:SF17">
    <property type="entry name" value="ENDOGLUCANASE"/>
    <property type="match status" value="1"/>
</dbReference>
<evidence type="ECO:0000313" key="7">
    <source>
        <dbReference type="Proteomes" id="UP000439780"/>
    </source>
</evidence>
<comment type="caution">
    <text evidence="6">The sequence shown here is derived from an EMBL/GenBank/DDBJ whole genome shotgun (WGS) entry which is preliminary data.</text>
</comment>